<keyword evidence="2" id="KW-1133">Transmembrane helix</keyword>
<feature type="transmembrane region" description="Helical" evidence="2">
    <location>
        <begin position="318"/>
        <end position="351"/>
    </location>
</feature>
<protein>
    <submittedName>
        <fullName evidence="3">Putative Galanin</fullName>
    </submittedName>
</protein>
<comment type="caution">
    <text evidence="3">The sequence shown here is derived from an EMBL/GenBank/DDBJ whole genome shotgun (WGS) entry which is preliminary data.</text>
</comment>
<dbReference type="InterPro" id="IPR021484">
    <property type="entry name" value="DUF3137"/>
</dbReference>
<feature type="transmembrane region" description="Helical" evidence="2">
    <location>
        <begin position="488"/>
        <end position="506"/>
    </location>
</feature>
<dbReference type="Proteomes" id="UP000245124">
    <property type="component" value="Unassembled WGS sequence"/>
</dbReference>
<feature type="transmembrane region" description="Helical" evidence="2">
    <location>
        <begin position="271"/>
        <end position="298"/>
    </location>
</feature>
<dbReference type="RefSeq" id="WP_109011003.1">
    <property type="nucleotide sequence ID" value="NZ_BDUD01000001.1"/>
</dbReference>
<accession>A0A2R5FSM4</accession>
<keyword evidence="4" id="KW-1185">Reference proteome</keyword>
<evidence type="ECO:0000313" key="3">
    <source>
        <dbReference type="EMBL" id="GBG21019.1"/>
    </source>
</evidence>
<reference evidence="3 4" key="1">
    <citation type="submission" date="2017-06" db="EMBL/GenBank/DDBJ databases">
        <title>Genome sequencing of cyanobaciteial culture collection at National Institute for Environmental Studies (NIES).</title>
        <authorList>
            <person name="Hirose Y."/>
            <person name="Shimura Y."/>
            <person name="Fujisawa T."/>
            <person name="Nakamura Y."/>
            <person name="Kawachi M."/>
        </authorList>
    </citation>
    <scope>NUCLEOTIDE SEQUENCE [LARGE SCALE GENOMIC DNA]</scope>
    <source>
        <strain evidence="3 4">NIES-4072</strain>
    </source>
</reference>
<organism evidence="3 4">
    <name type="scientific">Nostoc commune NIES-4072</name>
    <dbReference type="NCBI Taxonomy" id="2005467"/>
    <lineage>
        <taxon>Bacteria</taxon>
        <taxon>Bacillati</taxon>
        <taxon>Cyanobacteriota</taxon>
        <taxon>Cyanophyceae</taxon>
        <taxon>Nostocales</taxon>
        <taxon>Nostocaceae</taxon>
        <taxon>Nostoc</taxon>
    </lineage>
</organism>
<sequence length="673" mass="78628">MPKFSSTQNQELLNGIAKLLEYKNYNLALQGLESFFQKNTESNTKEYLYARVLLLDAYFYNGRFDQAINLCQELSNSKHKTTQILAQYYLAEIFTETKPKAQKSSLNSTKSSLTPTQETELINTGYEAITKKRYKKAIQALKIFCQAASPATKKYLLAHKWLIKAYHENGQTNQAIALCQQLLINEHEPTRKWARQVLFTDLFTDDINVSATSPNSTESEVKLQPPSETLPEEPEPAIEKFTPKTLKEFKVFCQQNLLVELKVFESRRKQALLSIVILHVLFLSFLIITFKLLSLISFDIKDYIYIEEPSLFESHSTPIAVVFICILIIFLFSSFNYLLGFFLAFWIWIFLYSRAFEGFSAGFTDKISEKIFNFVNQNKNLKYLSSYSKEDGINFLQHSQLFKGLINPNKIEHNVYIYGKINGIDISFSNIRAELELKHDWTNFLDPIFFRSRRYETIIQYNIFYLFIFSFLRSIYLLIFILPFTFSALITRLVKIIPYIFINILCGKNIEYKRFKSEVLNNQVTRTSLIFKGLFFKTKFNKNLRTVTIVQPKIINANIHALNHAKKQVIKLEDPEFAKLFTVYGDDQIEARYVLSTSLMDKIVNFRKKTNRNIYISFVEDMMYIAIEEAVENNIFDPNLYKSVLSFAPLREYFETLNLMLGIVEDLNLDRRI</sequence>
<keyword evidence="2" id="KW-0472">Membrane</keyword>
<feature type="region of interest" description="Disordered" evidence="1">
    <location>
        <begin position="210"/>
        <end position="234"/>
    </location>
</feature>
<dbReference type="Pfam" id="PF11335">
    <property type="entry name" value="DUF3137"/>
    <property type="match status" value="1"/>
</dbReference>
<dbReference type="AlphaFoldDB" id="A0A2R5FSM4"/>
<gene>
    <name evidence="3" type="ORF">NIES4072_47010</name>
</gene>
<evidence type="ECO:0000256" key="2">
    <source>
        <dbReference type="SAM" id="Phobius"/>
    </source>
</evidence>
<name>A0A2R5FSM4_NOSCO</name>
<feature type="transmembrane region" description="Helical" evidence="2">
    <location>
        <begin position="463"/>
        <end position="482"/>
    </location>
</feature>
<evidence type="ECO:0000256" key="1">
    <source>
        <dbReference type="SAM" id="MobiDB-lite"/>
    </source>
</evidence>
<dbReference type="EMBL" id="BDUD01000001">
    <property type="protein sequence ID" value="GBG21019.1"/>
    <property type="molecule type" value="Genomic_DNA"/>
</dbReference>
<proteinExistence type="predicted"/>
<dbReference type="InterPro" id="IPR011990">
    <property type="entry name" value="TPR-like_helical_dom_sf"/>
</dbReference>
<evidence type="ECO:0000313" key="4">
    <source>
        <dbReference type="Proteomes" id="UP000245124"/>
    </source>
</evidence>
<dbReference type="Gene3D" id="1.25.40.10">
    <property type="entry name" value="Tetratricopeptide repeat domain"/>
    <property type="match status" value="2"/>
</dbReference>
<dbReference type="OrthoDB" id="490185at2"/>
<keyword evidence="2" id="KW-0812">Transmembrane</keyword>